<evidence type="ECO:0000259" key="7">
    <source>
        <dbReference type="Pfam" id="PF22607"/>
    </source>
</evidence>
<name>A0A419I1N4_9PSEU</name>
<reference evidence="8 9" key="1">
    <citation type="submission" date="2018-09" db="EMBL/GenBank/DDBJ databases">
        <title>YIM PH 21725 draft genome.</title>
        <authorList>
            <person name="Miao C."/>
        </authorList>
    </citation>
    <scope>NUCLEOTIDE SEQUENCE [LARGE SCALE GENOMIC DNA]</scope>
    <source>
        <strain evidence="9">YIM PH21725</strain>
    </source>
</reference>
<comment type="caution">
    <text evidence="8">The sequence shown here is derived from an EMBL/GenBank/DDBJ whole genome shotgun (WGS) entry which is preliminary data.</text>
</comment>
<evidence type="ECO:0000313" key="9">
    <source>
        <dbReference type="Proteomes" id="UP000285112"/>
    </source>
</evidence>
<evidence type="ECO:0000256" key="4">
    <source>
        <dbReference type="ARBA" id="ARBA00023002"/>
    </source>
</evidence>
<dbReference type="PANTHER" id="PTHR13789">
    <property type="entry name" value="MONOOXYGENASE"/>
    <property type="match status" value="1"/>
</dbReference>
<dbReference type="GO" id="GO:0071949">
    <property type="term" value="F:FAD binding"/>
    <property type="evidence" value="ECO:0007669"/>
    <property type="project" value="InterPro"/>
</dbReference>
<accession>A0A419I1N4</accession>
<evidence type="ECO:0000256" key="5">
    <source>
        <dbReference type="ARBA" id="ARBA00023033"/>
    </source>
</evidence>
<gene>
    <name evidence="8" type="ORF">D5S19_19540</name>
</gene>
<keyword evidence="4" id="KW-0560">Oxidoreductase</keyword>
<dbReference type="SUPFAM" id="SSF51905">
    <property type="entry name" value="FAD/NAD(P)-binding domain"/>
    <property type="match status" value="1"/>
</dbReference>
<dbReference type="GO" id="GO:0004497">
    <property type="term" value="F:monooxygenase activity"/>
    <property type="evidence" value="ECO:0007669"/>
    <property type="project" value="UniProtKB-KW"/>
</dbReference>
<evidence type="ECO:0000313" key="8">
    <source>
        <dbReference type="EMBL" id="RJQ83671.1"/>
    </source>
</evidence>
<feature type="domain" description="2,6-dihydroxypyridine 3-monooxygenase substrate binding" evidence="7">
    <location>
        <begin position="165"/>
        <end position="261"/>
    </location>
</feature>
<dbReference type="InterPro" id="IPR050493">
    <property type="entry name" value="FAD-dep_Monooxygenase_BioMet"/>
</dbReference>
<keyword evidence="2" id="KW-0285">Flavoprotein</keyword>
<dbReference type="AlphaFoldDB" id="A0A419I1N4"/>
<dbReference type="InterPro" id="IPR036188">
    <property type="entry name" value="FAD/NAD-bd_sf"/>
</dbReference>
<dbReference type="OrthoDB" id="9782160at2"/>
<dbReference type="InterPro" id="IPR054707">
    <property type="entry name" value="DhpH_subs-bd"/>
</dbReference>
<dbReference type="Pfam" id="PF22607">
    <property type="entry name" value="FAD_binding-like"/>
    <property type="match status" value="1"/>
</dbReference>
<dbReference type="Gene3D" id="3.50.50.60">
    <property type="entry name" value="FAD/NAD(P)-binding domain"/>
    <property type="match status" value="2"/>
</dbReference>
<protein>
    <submittedName>
        <fullName evidence="8">Uncharacterized protein</fullName>
    </submittedName>
</protein>
<evidence type="ECO:0000256" key="3">
    <source>
        <dbReference type="ARBA" id="ARBA00022827"/>
    </source>
</evidence>
<proteinExistence type="predicted"/>
<dbReference type="PRINTS" id="PR00420">
    <property type="entry name" value="RNGMNOXGNASE"/>
</dbReference>
<sequence length="396" mass="41464">MRVKIIIAGASISGMAASCVLGAAGHEVHVYERLAGRLQDRGAGLVVHENLIADVTGRPSGALGAMTVTGRRVTVETESGAISRQDHPATFGSTTWNGLHRHLTRSQSAPVTSGVAVAGVSDAGDHVEVRLSDGTTDSADGMILADGYGSRLRSLVDPLAEPPHYEGLILLRSVMPESACPPEFHAAFFDDAMHLHNRPGAYGLMYTTPGPGGVAEPGRRTANAGMYLPLTQELLETAFMSTDGTLRNTVPAGAWRPGAAESLTGHLDEDWDVTIRHALLWGLRHGTLMGSAIHTFRPSRIAHGRIALVGDSGHATSPITGAGSAAALKDALALGAALRTCASSDVGSVFDAYNRERLDSVQSLVDVGRAWSRDFLTAGVTPEDPPIVLASAVRQP</sequence>
<dbReference type="InterPro" id="IPR002938">
    <property type="entry name" value="FAD-bd"/>
</dbReference>
<keyword evidence="3" id="KW-0274">FAD</keyword>
<keyword evidence="5" id="KW-0503">Monooxygenase</keyword>
<dbReference type="SUPFAM" id="SSF54373">
    <property type="entry name" value="FAD-linked reductases, C-terminal domain"/>
    <property type="match status" value="1"/>
</dbReference>
<keyword evidence="9" id="KW-1185">Reference proteome</keyword>
<dbReference type="Proteomes" id="UP000285112">
    <property type="component" value="Unassembled WGS sequence"/>
</dbReference>
<dbReference type="PANTHER" id="PTHR13789:SF318">
    <property type="entry name" value="GERANYLGERANYL DIPHOSPHATE REDUCTASE"/>
    <property type="match status" value="1"/>
</dbReference>
<feature type="domain" description="FAD-binding" evidence="6">
    <location>
        <begin position="294"/>
        <end position="366"/>
    </location>
</feature>
<evidence type="ECO:0000256" key="2">
    <source>
        <dbReference type="ARBA" id="ARBA00022630"/>
    </source>
</evidence>
<dbReference type="EMBL" id="QZFV01000094">
    <property type="protein sequence ID" value="RJQ83671.1"/>
    <property type="molecule type" value="Genomic_DNA"/>
</dbReference>
<comment type="cofactor">
    <cofactor evidence="1">
        <name>FAD</name>
        <dbReference type="ChEBI" id="CHEBI:57692"/>
    </cofactor>
</comment>
<evidence type="ECO:0000259" key="6">
    <source>
        <dbReference type="Pfam" id="PF01494"/>
    </source>
</evidence>
<evidence type="ECO:0000256" key="1">
    <source>
        <dbReference type="ARBA" id="ARBA00001974"/>
    </source>
</evidence>
<dbReference type="PROSITE" id="PS51257">
    <property type="entry name" value="PROKAR_LIPOPROTEIN"/>
    <property type="match status" value="1"/>
</dbReference>
<organism evidence="8 9">
    <name type="scientific">Amycolatopsis panacis</name>
    <dbReference type="NCBI Taxonomy" id="2340917"/>
    <lineage>
        <taxon>Bacteria</taxon>
        <taxon>Bacillati</taxon>
        <taxon>Actinomycetota</taxon>
        <taxon>Actinomycetes</taxon>
        <taxon>Pseudonocardiales</taxon>
        <taxon>Pseudonocardiaceae</taxon>
        <taxon>Amycolatopsis</taxon>
    </lineage>
</organism>
<dbReference type="Pfam" id="PF01494">
    <property type="entry name" value="FAD_binding_3"/>
    <property type="match status" value="1"/>
</dbReference>